<keyword evidence="7" id="KW-0411">Iron-sulfur</keyword>
<gene>
    <name evidence="9" type="ORF">MA03_06865</name>
</gene>
<dbReference type="NCBIfam" id="TIGR02179">
    <property type="entry name" value="PorD_KorD"/>
    <property type="match status" value="1"/>
</dbReference>
<dbReference type="PANTHER" id="PTHR43724">
    <property type="entry name" value="PYRUVATE SYNTHASE SUBUNIT PORD"/>
    <property type="match status" value="1"/>
</dbReference>
<feature type="domain" description="4Fe-4S ferredoxin-type" evidence="8">
    <location>
        <begin position="54"/>
        <end position="83"/>
    </location>
</feature>
<keyword evidence="10" id="KW-1185">Reference proteome</keyword>
<keyword evidence="6" id="KW-0408">Iron</keyword>
<organism evidence="9 10">
    <name type="scientific">Infirmifilum uzonense</name>
    <dbReference type="NCBI Taxonomy" id="1550241"/>
    <lineage>
        <taxon>Archaea</taxon>
        <taxon>Thermoproteota</taxon>
        <taxon>Thermoprotei</taxon>
        <taxon>Thermofilales</taxon>
        <taxon>Thermofilaceae</taxon>
        <taxon>Infirmifilum</taxon>
    </lineage>
</organism>
<dbReference type="Pfam" id="PF14697">
    <property type="entry name" value="Fer4_21"/>
    <property type="match status" value="1"/>
</dbReference>
<evidence type="ECO:0000256" key="3">
    <source>
        <dbReference type="ARBA" id="ARBA00022723"/>
    </source>
</evidence>
<reference evidence="9 10" key="1">
    <citation type="journal article" date="2015" name="Stand. Genomic Sci.">
        <title>Complete genome sequence of and proposal of Thermofilum uzonense sp. nov. a novel hyperthermophilic crenarchaeon and emended description of the genus Thermofilum.</title>
        <authorList>
            <person name="Toshchakov S.V."/>
            <person name="Korzhenkov A.A."/>
            <person name="Samarov N.I."/>
            <person name="Mazunin I.O."/>
            <person name="Mozhey O.I."/>
            <person name="Shmyr I.S."/>
            <person name="Derbikova K.S."/>
            <person name="Taranov E.A."/>
            <person name="Dominova I.N."/>
            <person name="Bonch-Osmolovskaya E.A."/>
            <person name="Patrushev M.V."/>
            <person name="Podosokorskaya O.A."/>
            <person name="Kublanov I.V."/>
        </authorList>
    </citation>
    <scope>NUCLEOTIDE SEQUENCE [LARGE SCALE GENOMIC DNA]</scope>
    <source>
        <strain evidence="9 10">1807-2</strain>
    </source>
</reference>
<evidence type="ECO:0000256" key="5">
    <source>
        <dbReference type="ARBA" id="ARBA00022982"/>
    </source>
</evidence>
<dbReference type="OrthoDB" id="23478at2157"/>
<keyword evidence="9" id="KW-0670">Pyruvate</keyword>
<dbReference type="HOGENOM" id="CLU_139698_1_1_2"/>
<evidence type="ECO:0000313" key="9">
    <source>
        <dbReference type="EMBL" id="AKG39017.1"/>
    </source>
</evidence>
<dbReference type="PATRIC" id="fig|1550241.5.peg.1424"/>
<dbReference type="SUPFAM" id="SSF54862">
    <property type="entry name" value="4Fe-4S ferredoxins"/>
    <property type="match status" value="1"/>
</dbReference>
<dbReference type="GO" id="GO:0051539">
    <property type="term" value="F:4 iron, 4 sulfur cluster binding"/>
    <property type="evidence" value="ECO:0007669"/>
    <property type="project" value="UniProtKB-KW"/>
</dbReference>
<dbReference type="RefSeq" id="WP_052884544.1">
    <property type="nucleotide sequence ID" value="NZ_CP009961.1"/>
</dbReference>
<dbReference type="PANTHER" id="PTHR43724:SF1">
    <property type="entry name" value="PYRUVATE SYNTHASE SUBUNIT PORD"/>
    <property type="match status" value="1"/>
</dbReference>
<evidence type="ECO:0000256" key="2">
    <source>
        <dbReference type="ARBA" id="ARBA00022485"/>
    </source>
</evidence>
<dbReference type="EMBL" id="CP009961">
    <property type="protein sequence ID" value="AKG39017.1"/>
    <property type="molecule type" value="Genomic_DNA"/>
</dbReference>
<keyword evidence="5" id="KW-0249">Electron transport</keyword>
<sequence length="84" mass="9186">MSNRVEILLSKPVVGAVPAGTWRTERPVVDQSKCTLCGICWLYCPDGVIEITDKGVEIDYEYCKGCGVCAAECPMKAISMVREV</sequence>
<dbReference type="InterPro" id="IPR017896">
    <property type="entry name" value="4Fe4S_Fe-S-bd"/>
</dbReference>
<proteinExistence type="predicted"/>
<dbReference type="AlphaFoldDB" id="A0A0F7FIH6"/>
<feature type="domain" description="4Fe-4S ferredoxin-type" evidence="8">
    <location>
        <begin position="25"/>
        <end position="53"/>
    </location>
</feature>
<dbReference type="KEGG" id="thf:MA03_06865"/>
<keyword evidence="5" id="KW-0813">Transport</keyword>
<keyword evidence="3" id="KW-0479">Metal-binding</keyword>
<evidence type="ECO:0000256" key="4">
    <source>
        <dbReference type="ARBA" id="ARBA00022737"/>
    </source>
</evidence>
<dbReference type="PROSITE" id="PS51379">
    <property type="entry name" value="4FE4S_FER_2"/>
    <property type="match status" value="2"/>
</dbReference>
<keyword evidence="4" id="KW-0677">Repeat</keyword>
<evidence type="ECO:0000259" key="8">
    <source>
        <dbReference type="PROSITE" id="PS51379"/>
    </source>
</evidence>
<accession>A0A0F7FIH6</accession>
<dbReference type="PROSITE" id="PS00198">
    <property type="entry name" value="4FE4S_FER_1"/>
    <property type="match status" value="1"/>
</dbReference>
<dbReference type="GO" id="GO:0016625">
    <property type="term" value="F:oxidoreductase activity, acting on the aldehyde or oxo group of donors, iron-sulfur protein as acceptor"/>
    <property type="evidence" value="ECO:0007669"/>
    <property type="project" value="InterPro"/>
</dbReference>
<dbReference type="GeneID" id="25401938"/>
<dbReference type="STRING" id="1550241.MA03_06865"/>
<evidence type="ECO:0000256" key="7">
    <source>
        <dbReference type="ARBA" id="ARBA00023014"/>
    </source>
</evidence>
<protein>
    <submittedName>
        <fullName evidence="9">Pyruvate ferredoxin oxidoreductase</fullName>
    </submittedName>
</protein>
<evidence type="ECO:0000313" key="10">
    <source>
        <dbReference type="Proteomes" id="UP000067434"/>
    </source>
</evidence>
<evidence type="ECO:0000256" key="1">
    <source>
        <dbReference type="ARBA" id="ARBA00001966"/>
    </source>
</evidence>
<dbReference type="InterPro" id="IPR017900">
    <property type="entry name" value="4Fe4S_Fe_S_CS"/>
</dbReference>
<evidence type="ECO:0000256" key="6">
    <source>
        <dbReference type="ARBA" id="ARBA00023004"/>
    </source>
</evidence>
<dbReference type="GO" id="GO:0046872">
    <property type="term" value="F:metal ion binding"/>
    <property type="evidence" value="ECO:0007669"/>
    <property type="project" value="UniProtKB-KW"/>
</dbReference>
<dbReference type="InterPro" id="IPR011898">
    <property type="entry name" value="PorD_KorD"/>
</dbReference>
<comment type="cofactor">
    <cofactor evidence="1">
        <name>[4Fe-4S] cluster</name>
        <dbReference type="ChEBI" id="CHEBI:49883"/>
    </cofactor>
</comment>
<dbReference type="Gene3D" id="3.30.70.20">
    <property type="match status" value="2"/>
</dbReference>
<name>A0A0F7FIH6_9CREN</name>
<dbReference type="Proteomes" id="UP000067434">
    <property type="component" value="Chromosome"/>
</dbReference>
<keyword evidence="2" id="KW-0004">4Fe-4S</keyword>